<evidence type="ECO:0000313" key="1">
    <source>
        <dbReference type="EMBL" id="QTG15723.1"/>
    </source>
</evidence>
<organism evidence="1 2">
    <name type="scientific">Agrobacterium tumefaciens</name>
    <dbReference type="NCBI Taxonomy" id="358"/>
    <lineage>
        <taxon>Bacteria</taxon>
        <taxon>Pseudomonadati</taxon>
        <taxon>Pseudomonadota</taxon>
        <taxon>Alphaproteobacteria</taxon>
        <taxon>Hyphomicrobiales</taxon>
        <taxon>Rhizobiaceae</taxon>
        <taxon>Rhizobium/Agrobacterium group</taxon>
        <taxon>Agrobacterium</taxon>
        <taxon>Agrobacterium tumefaciens complex</taxon>
    </lineage>
</organism>
<proteinExistence type="predicted"/>
<gene>
    <name evidence="1" type="ORF">G6M86_20995</name>
</gene>
<dbReference type="AlphaFoldDB" id="A0AAJ4N6G8"/>
<dbReference type="Proteomes" id="UP000663946">
    <property type="component" value="Chromosome 2"/>
</dbReference>
<dbReference type="EMBL" id="CP049217">
    <property type="protein sequence ID" value="QTG15723.1"/>
    <property type="molecule type" value="Genomic_DNA"/>
</dbReference>
<protein>
    <submittedName>
        <fullName evidence="1">Uncharacterized protein</fullName>
    </submittedName>
</protein>
<dbReference type="RefSeq" id="WP_333722239.1">
    <property type="nucleotide sequence ID" value="NZ_CP049217.1"/>
</dbReference>
<accession>A0AAJ4N6G8</accession>
<name>A0AAJ4N6G8_AGRTU</name>
<evidence type="ECO:0000313" key="2">
    <source>
        <dbReference type="Proteomes" id="UP000663946"/>
    </source>
</evidence>
<reference evidence="1" key="1">
    <citation type="submission" date="2020-02" db="EMBL/GenBank/DDBJ databases">
        <title>Unexpected conservation and global transmission of agrobacterial virulence plasmids.</title>
        <authorList>
            <person name="Weisberg A.J."/>
            <person name="Davis E.W. II"/>
            <person name="Tabima J.R."/>
            <person name="Belcher M.S."/>
            <person name="Miller M."/>
            <person name="Kuo C.-H."/>
            <person name="Loper J.E."/>
            <person name="Grunwald N.J."/>
            <person name="Putnam M.L."/>
            <person name="Chang J.H."/>
        </authorList>
    </citation>
    <scope>NUCLEOTIDE SEQUENCE</scope>
    <source>
        <strain evidence="1">Q15/94</strain>
    </source>
</reference>
<sequence length="83" mass="9618">MDDKTRYEMIEKGRKAQIVKDLPEFTYVLEEIKKDLFNRFTSLDLGNDDEVANIHATTKAINRIVLQIDNYISLGKQANDIQT</sequence>